<evidence type="ECO:0000256" key="2">
    <source>
        <dbReference type="SAM" id="SignalP"/>
    </source>
</evidence>
<evidence type="ECO:0000259" key="3">
    <source>
        <dbReference type="Pfam" id="PF04069"/>
    </source>
</evidence>
<dbReference type="Pfam" id="PF04069">
    <property type="entry name" value="OpuAC"/>
    <property type="match status" value="1"/>
</dbReference>
<feature type="signal peptide" evidence="2">
    <location>
        <begin position="1"/>
        <end position="25"/>
    </location>
</feature>
<keyword evidence="5" id="KW-1185">Reference proteome</keyword>
<evidence type="ECO:0000313" key="4">
    <source>
        <dbReference type="EMBL" id="TFI03083.1"/>
    </source>
</evidence>
<dbReference type="RefSeq" id="WP_135009777.1">
    <property type="nucleotide sequence ID" value="NZ_CP072262.1"/>
</dbReference>
<feature type="compositionally biased region" description="Low complexity" evidence="1">
    <location>
        <begin position="119"/>
        <end position="137"/>
    </location>
</feature>
<feature type="domain" description="ABC-type glycine betaine transport system substrate-binding" evidence="3">
    <location>
        <begin position="48"/>
        <end position="326"/>
    </location>
</feature>
<reference evidence="4 5" key="1">
    <citation type="submission" date="2019-03" db="EMBL/GenBank/DDBJ databases">
        <title>Genome Sequencing and Assembly of Various Microbes Isolated from Alder Root Nodule.</title>
        <authorList>
            <person name="Swanson E."/>
            <person name="Sevigny J.L."/>
            <person name="Pesce C."/>
            <person name="Davis I."/>
            <person name="Kleiner V."/>
            <person name="Tisa L."/>
        </authorList>
    </citation>
    <scope>NUCLEOTIDE SEQUENCE [LARGE SCALE GENOMIC DNA]</scope>
    <source>
        <strain evidence="4 5">4R-31</strain>
    </source>
</reference>
<dbReference type="InterPro" id="IPR007210">
    <property type="entry name" value="ABC_Gly_betaine_transp_sub-bd"/>
</dbReference>
<protein>
    <submittedName>
        <fullName evidence="4">ABC transporter substrate-binding protein</fullName>
    </submittedName>
</protein>
<sequence>MTHPGRLRAVAVLATGALLLSGCSAGDGQNGADGGEPSAAASSTGPETVKIAAGVDTQTRVLAHLYQQRLSADGVPATVVDVGSTREEIFDALQDGRATMVPDFTGDLYVYARQHEVPASQATGASPTPAPSASADTDAPRGLLDSLGQLLGITGETGPSGDDVYRALPDVMPSGLEVLDSSGAQRTDQVVVTAATDAQYDLKSLDGSGKQCGKLAVGMPTDYADSAQGEPGLKAYYDCDPKAAPEYKTTDELVNALLTDQVQAAVLRSSEPVIQDDGLVALEDPNRLFRPEHAVVVGSEKLSDQAVSSVNAVTAELTTEDLTTITRLTGGEDPAMSPEKAATYLREQPR</sequence>
<dbReference type="EMBL" id="SPNK01000001">
    <property type="protein sequence ID" value="TFI03083.1"/>
    <property type="molecule type" value="Genomic_DNA"/>
</dbReference>
<dbReference type="Proteomes" id="UP000298017">
    <property type="component" value="Unassembled WGS sequence"/>
</dbReference>
<feature type="chain" id="PRO_5043701991" evidence="2">
    <location>
        <begin position="26"/>
        <end position="350"/>
    </location>
</feature>
<evidence type="ECO:0000313" key="5">
    <source>
        <dbReference type="Proteomes" id="UP000298017"/>
    </source>
</evidence>
<accession>A0AAX2SH32</accession>
<feature type="region of interest" description="Disordered" evidence="1">
    <location>
        <begin position="119"/>
        <end position="141"/>
    </location>
</feature>
<name>A0AAX2SH32_KOCRH</name>
<dbReference type="Gene3D" id="3.40.190.10">
    <property type="entry name" value="Periplasmic binding protein-like II"/>
    <property type="match status" value="2"/>
</dbReference>
<dbReference type="AlphaFoldDB" id="A0AAX2SH32"/>
<gene>
    <name evidence="4" type="ORF">E4P33_00755</name>
</gene>
<evidence type="ECO:0000256" key="1">
    <source>
        <dbReference type="SAM" id="MobiDB-lite"/>
    </source>
</evidence>
<dbReference type="SUPFAM" id="SSF53850">
    <property type="entry name" value="Periplasmic binding protein-like II"/>
    <property type="match status" value="1"/>
</dbReference>
<dbReference type="PROSITE" id="PS51257">
    <property type="entry name" value="PROKAR_LIPOPROTEIN"/>
    <property type="match status" value="1"/>
</dbReference>
<dbReference type="Gene3D" id="3.40.190.120">
    <property type="entry name" value="Osmoprotection protein (prox), domain 2"/>
    <property type="match status" value="1"/>
</dbReference>
<organism evidence="4 5">
    <name type="scientific">Kocuria rhizophila</name>
    <dbReference type="NCBI Taxonomy" id="72000"/>
    <lineage>
        <taxon>Bacteria</taxon>
        <taxon>Bacillati</taxon>
        <taxon>Actinomycetota</taxon>
        <taxon>Actinomycetes</taxon>
        <taxon>Micrococcales</taxon>
        <taxon>Micrococcaceae</taxon>
        <taxon>Kocuria</taxon>
    </lineage>
</organism>
<keyword evidence="2" id="KW-0732">Signal</keyword>
<dbReference type="GO" id="GO:0022857">
    <property type="term" value="F:transmembrane transporter activity"/>
    <property type="evidence" value="ECO:0007669"/>
    <property type="project" value="InterPro"/>
</dbReference>
<dbReference type="GO" id="GO:0043190">
    <property type="term" value="C:ATP-binding cassette (ABC) transporter complex"/>
    <property type="evidence" value="ECO:0007669"/>
    <property type="project" value="InterPro"/>
</dbReference>
<proteinExistence type="predicted"/>
<comment type="caution">
    <text evidence="4">The sequence shown here is derived from an EMBL/GenBank/DDBJ whole genome shotgun (WGS) entry which is preliminary data.</text>
</comment>
<feature type="region of interest" description="Disordered" evidence="1">
    <location>
        <begin position="328"/>
        <end position="350"/>
    </location>
</feature>